<sequence>MAGPNVPFRRECMVKGEISDTLDFVIEDEYMEVTATLLREYGFSDSPDSLDEWDLRHPCRFLDKERRYISPCMIPDKCFHLRIAPTQKKHSMHPTPLFHADLGLYKKSTWLWHVPSLPIGLPSVEEYDDFMLASGYHLPHSCFKNYSCILESGRPSEKYCSGAPDRGQPPSQRTRLGRYEKTGPPIKILTPARFLENMHYLWVRDQEIMGGMDYWSDLIESFFEITFHAMFITTDLHRDKFAPEFWDWMGDRVERYPQEWHKPVLDSYGRTRLRLGAPSRHPSGFDVTYNNAWINLNVLRAKLSEGHIPPTPFTWMPRSMAERCLVTYDA</sequence>
<name>A0A395H5N6_9EURO</name>
<evidence type="ECO:0000313" key="3">
    <source>
        <dbReference type="Proteomes" id="UP000249402"/>
    </source>
</evidence>
<dbReference type="Proteomes" id="UP000249402">
    <property type="component" value="Unassembled WGS sequence"/>
</dbReference>
<keyword evidence="3" id="KW-1185">Reference proteome</keyword>
<proteinExistence type="predicted"/>
<dbReference type="RefSeq" id="XP_025577514.1">
    <property type="nucleotide sequence ID" value="XM_025721299.1"/>
</dbReference>
<dbReference type="AlphaFoldDB" id="A0A395H5N6"/>
<protein>
    <submittedName>
        <fullName evidence="2">Uncharacterized protein</fullName>
    </submittedName>
</protein>
<dbReference type="VEuPathDB" id="FungiDB:BO80DRAFT_442870"/>
<dbReference type="EMBL" id="KZ824428">
    <property type="protein sequence ID" value="RAL03187.1"/>
    <property type="molecule type" value="Genomic_DNA"/>
</dbReference>
<reference evidence="2 3" key="1">
    <citation type="submission" date="2018-02" db="EMBL/GenBank/DDBJ databases">
        <title>The genomes of Aspergillus section Nigri reveals drivers in fungal speciation.</title>
        <authorList>
            <consortium name="DOE Joint Genome Institute"/>
            <person name="Vesth T.C."/>
            <person name="Nybo J."/>
            <person name="Theobald S."/>
            <person name="Brandl J."/>
            <person name="Frisvad J.C."/>
            <person name="Nielsen K.F."/>
            <person name="Lyhne E.K."/>
            <person name="Kogle M.E."/>
            <person name="Kuo A."/>
            <person name="Riley R."/>
            <person name="Clum A."/>
            <person name="Nolan M."/>
            <person name="Lipzen A."/>
            <person name="Salamov A."/>
            <person name="Henrissat B."/>
            <person name="Wiebenga A."/>
            <person name="De vries R.P."/>
            <person name="Grigoriev I.V."/>
            <person name="Mortensen U.H."/>
            <person name="Andersen M.R."/>
            <person name="Baker S.E."/>
        </authorList>
    </citation>
    <scope>NUCLEOTIDE SEQUENCE [LARGE SCALE GENOMIC DNA]</scope>
    <source>
        <strain evidence="2 3">CBS 121593</strain>
    </source>
</reference>
<dbReference type="GeneID" id="37226164"/>
<evidence type="ECO:0000256" key="1">
    <source>
        <dbReference type="SAM" id="MobiDB-lite"/>
    </source>
</evidence>
<gene>
    <name evidence="2" type="ORF">BO80DRAFT_442870</name>
</gene>
<evidence type="ECO:0000313" key="2">
    <source>
        <dbReference type="EMBL" id="RAL03187.1"/>
    </source>
</evidence>
<organism evidence="2 3">
    <name type="scientific">Aspergillus ibericus CBS 121593</name>
    <dbReference type="NCBI Taxonomy" id="1448316"/>
    <lineage>
        <taxon>Eukaryota</taxon>
        <taxon>Fungi</taxon>
        <taxon>Dikarya</taxon>
        <taxon>Ascomycota</taxon>
        <taxon>Pezizomycotina</taxon>
        <taxon>Eurotiomycetes</taxon>
        <taxon>Eurotiomycetidae</taxon>
        <taxon>Eurotiales</taxon>
        <taxon>Aspergillaceae</taxon>
        <taxon>Aspergillus</taxon>
        <taxon>Aspergillus subgen. Circumdati</taxon>
    </lineage>
</organism>
<accession>A0A395H5N6</accession>
<feature type="region of interest" description="Disordered" evidence="1">
    <location>
        <begin position="159"/>
        <end position="178"/>
    </location>
</feature>
<dbReference type="OrthoDB" id="4499271at2759"/>